<feature type="transmembrane region" description="Helical" evidence="1">
    <location>
        <begin position="20"/>
        <end position="41"/>
    </location>
</feature>
<reference evidence="3 4" key="1">
    <citation type="submission" date="2020-01" db="EMBL/GenBank/DDBJ databases">
        <title>Natronorubrum sp. JWXQ-INN 674 isolated from Inner Mongolia Autonomous Region of China.</title>
        <authorList>
            <person name="Xue Q."/>
        </authorList>
    </citation>
    <scope>NUCLEOTIDE SEQUENCE [LARGE SCALE GENOMIC DNA]</scope>
    <source>
        <strain evidence="3 4">JWXQ-INN-674</strain>
    </source>
</reference>
<comment type="caution">
    <text evidence="3">The sequence shown here is derived from an EMBL/GenBank/DDBJ whole genome shotgun (WGS) entry which is preliminary data.</text>
</comment>
<dbReference type="EMBL" id="WUYX01000069">
    <property type="protein sequence ID" value="MXV64203.1"/>
    <property type="molecule type" value="Genomic_DNA"/>
</dbReference>
<name>A0A6B0VST6_9EURY</name>
<dbReference type="Proteomes" id="UP000434101">
    <property type="component" value="Unassembled WGS sequence"/>
</dbReference>
<dbReference type="AlphaFoldDB" id="A0A6B0VST6"/>
<dbReference type="Pfam" id="PF14258">
    <property type="entry name" value="DUF4350"/>
    <property type="match status" value="1"/>
</dbReference>
<accession>A0A6B0VST6</accession>
<dbReference type="RefSeq" id="WP_160067266.1">
    <property type="nucleotide sequence ID" value="NZ_WUYX01000069.1"/>
</dbReference>
<feature type="domain" description="DUF4350" evidence="2">
    <location>
        <begin position="49"/>
        <end position="257"/>
    </location>
</feature>
<keyword evidence="1" id="KW-0472">Membrane</keyword>
<evidence type="ECO:0000256" key="1">
    <source>
        <dbReference type="SAM" id="Phobius"/>
    </source>
</evidence>
<organism evidence="3 4">
    <name type="scientific">Natronorubrum halalkaliphilum</name>
    <dbReference type="NCBI Taxonomy" id="2691917"/>
    <lineage>
        <taxon>Archaea</taxon>
        <taxon>Methanobacteriati</taxon>
        <taxon>Methanobacteriota</taxon>
        <taxon>Stenosarchaea group</taxon>
        <taxon>Halobacteria</taxon>
        <taxon>Halobacteriales</taxon>
        <taxon>Natrialbaceae</taxon>
        <taxon>Natronorubrum</taxon>
    </lineage>
</organism>
<dbReference type="InterPro" id="IPR025646">
    <property type="entry name" value="DUF4350"/>
</dbReference>
<evidence type="ECO:0000259" key="2">
    <source>
        <dbReference type="Pfam" id="PF14258"/>
    </source>
</evidence>
<keyword evidence="4" id="KW-1185">Reference proteome</keyword>
<keyword evidence="1" id="KW-0812">Transmembrane</keyword>
<gene>
    <name evidence="3" type="ORF">GS429_19460</name>
</gene>
<evidence type="ECO:0000313" key="3">
    <source>
        <dbReference type="EMBL" id="MXV64203.1"/>
    </source>
</evidence>
<dbReference type="Gene3D" id="3.40.50.880">
    <property type="match status" value="1"/>
</dbReference>
<dbReference type="OrthoDB" id="372296at2157"/>
<protein>
    <submittedName>
        <fullName evidence="3">DUF4350 domain-containing protein</fullName>
    </submittedName>
</protein>
<dbReference type="InterPro" id="IPR029062">
    <property type="entry name" value="Class_I_gatase-like"/>
</dbReference>
<sequence>MLNPLEWVRDGSGPGSGFDWPRVLLVALVATVLASLLVVAATSTAAFGPYNPSWDGTSELRQQIESEPGVESELIRDTARYEAHEPNETVAFVVAPDEQYTDEDAARVQQFVNAGGTLVVFENFGANGNDLLEAAGAEARADGVLLRDEQEFFRGPTMPVATGVENHTFTEDVDQLTLNYASAVEPGEATVLVRTSDYAYRDIDGDGQLSAGEEPAAYPVATVESVSAGQVVVVGDPSIAVNAMIDEPDNTAFLRGLYTDADHVLIDLSHGEELPPLTGVTLTLRETPLLQILVGAVGIGAIAAASRRRRWPTLERARAAIGDRVGDRPAVDEAAVAPVLELDDERRAAVLRRRHPDWDEQRIQRVIAALNRHGTKQDDE</sequence>
<keyword evidence="1" id="KW-1133">Transmembrane helix</keyword>
<evidence type="ECO:0000313" key="4">
    <source>
        <dbReference type="Proteomes" id="UP000434101"/>
    </source>
</evidence>
<proteinExistence type="predicted"/>